<keyword evidence="7" id="KW-1133">Transmembrane helix</keyword>
<evidence type="ECO:0000313" key="12">
    <source>
        <dbReference type="Proteomes" id="UP001519309"/>
    </source>
</evidence>
<evidence type="ECO:0000256" key="1">
    <source>
        <dbReference type="ARBA" id="ARBA00022670"/>
    </source>
</evidence>
<dbReference type="Gene3D" id="3.30.2010.10">
    <property type="entry name" value="Metalloproteases ('zincins'), catalytic domain"/>
    <property type="match status" value="1"/>
</dbReference>
<dbReference type="OrthoDB" id="3541294at2"/>
<sequence length="312" mass="32735">MFWPVPMYLPLLVSAALALVAPWAGRRMPPRAGTWAMACAAVVAAGTWATELAILAFTAIGQVPLVAEQGPWSVSVLAAEDPVNRKVAAVCAGVVLVVVGSVTVASWRRGRALVDAWRECRHIAGGGDLAVVDDPVPAAFAVLGAPGRVVVSSGMLRLLDAPERRALLAHERAHLRHRHQVFSLVLHLTTTIDPLLRPLERAGAFAVERWADEEAGAEVADRRLVARAIARAALAASRARQAALAATGGPVPQRVQALMAPPVSRHHGATAVFAVLMAACCASLALTAHDTERLFEAAMHAHAAAGAHLPAR</sequence>
<dbReference type="STRING" id="68214.AVL59_01645"/>
<comment type="similarity">
    <text evidence="6">Belongs to the peptidase M48 family.</text>
</comment>
<gene>
    <name evidence="9" type="ORF">AVL59_01645</name>
    <name evidence="10" type="ORF">J2Z21_005880</name>
</gene>
<dbReference type="Pfam" id="PF01435">
    <property type="entry name" value="Peptidase_M48"/>
    <property type="match status" value="1"/>
</dbReference>
<protein>
    <recommendedName>
        <fullName evidence="8">Peptidase M48 domain-containing protein</fullName>
    </recommendedName>
</protein>
<name>A0A1B1APJ3_9ACTN</name>
<keyword evidence="12" id="KW-1185">Reference proteome</keyword>
<keyword evidence="7" id="KW-0812">Transmembrane</keyword>
<dbReference type="GO" id="GO:0004222">
    <property type="term" value="F:metalloendopeptidase activity"/>
    <property type="evidence" value="ECO:0007669"/>
    <property type="project" value="InterPro"/>
</dbReference>
<feature type="transmembrane region" description="Helical" evidence="7">
    <location>
        <begin position="87"/>
        <end position="107"/>
    </location>
</feature>
<feature type="domain" description="Peptidase M48" evidence="8">
    <location>
        <begin position="130"/>
        <end position="186"/>
    </location>
</feature>
<keyword evidence="3 6" id="KW-0378">Hydrolase</keyword>
<keyword evidence="5 6" id="KW-0482">Metalloprotease</keyword>
<reference evidence="9 11" key="1">
    <citation type="submission" date="2016-06" db="EMBL/GenBank/DDBJ databases">
        <title>Complete genome sequence of Streptomyces griseochromogenes ATCC 14511, the Blasticidin S producer.</title>
        <authorList>
            <person name="Wu L."/>
        </authorList>
    </citation>
    <scope>NUCLEOTIDE SEQUENCE [LARGE SCALE GENOMIC DNA]</scope>
    <source>
        <strain evidence="9 11">ATCC 14511</strain>
    </source>
</reference>
<dbReference type="EMBL" id="CP016279">
    <property type="protein sequence ID" value="ANP48445.1"/>
    <property type="molecule type" value="Genomic_DNA"/>
</dbReference>
<dbReference type="KEGG" id="sgs:AVL59_01645"/>
<dbReference type="GO" id="GO:0006508">
    <property type="term" value="P:proteolysis"/>
    <property type="evidence" value="ECO:0007669"/>
    <property type="project" value="UniProtKB-KW"/>
</dbReference>
<evidence type="ECO:0000313" key="9">
    <source>
        <dbReference type="EMBL" id="ANP48445.1"/>
    </source>
</evidence>
<dbReference type="InterPro" id="IPR052173">
    <property type="entry name" value="Beta-lactam_resp_regulator"/>
</dbReference>
<evidence type="ECO:0000256" key="4">
    <source>
        <dbReference type="ARBA" id="ARBA00022833"/>
    </source>
</evidence>
<proteinExistence type="inferred from homology"/>
<evidence type="ECO:0000256" key="7">
    <source>
        <dbReference type="SAM" id="Phobius"/>
    </source>
</evidence>
<dbReference type="Proteomes" id="UP001519309">
    <property type="component" value="Unassembled WGS sequence"/>
</dbReference>
<dbReference type="InterPro" id="IPR001915">
    <property type="entry name" value="Peptidase_M48"/>
</dbReference>
<evidence type="ECO:0000256" key="6">
    <source>
        <dbReference type="RuleBase" id="RU003983"/>
    </source>
</evidence>
<dbReference type="GO" id="GO:0046872">
    <property type="term" value="F:metal ion binding"/>
    <property type="evidence" value="ECO:0007669"/>
    <property type="project" value="UniProtKB-KW"/>
</dbReference>
<keyword evidence="4 6" id="KW-0862">Zinc</keyword>
<evidence type="ECO:0000313" key="11">
    <source>
        <dbReference type="Proteomes" id="UP000092659"/>
    </source>
</evidence>
<dbReference type="EMBL" id="JAGGLP010000013">
    <property type="protein sequence ID" value="MBP2052891.1"/>
    <property type="molecule type" value="Genomic_DNA"/>
</dbReference>
<feature type="transmembrane region" description="Helical" evidence="7">
    <location>
        <begin position="37"/>
        <end position="67"/>
    </location>
</feature>
<dbReference type="PANTHER" id="PTHR34978:SF3">
    <property type="entry name" value="SLR0241 PROTEIN"/>
    <property type="match status" value="1"/>
</dbReference>
<evidence type="ECO:0000256" key="5">
    <source>
        <dbReference type="ARBA" id="ARBA00023049"/>
    </source>
</evidence>
<evidence type="ECO:0000256" key="2">
    <source>
        <dbReference type="ARBA" id="ARBA00022723"/>
    </source>
</evidence>
<evidence type="ECO:0000256" key="3">
    <source>
        <dbReference type="ARBA" id="ARBA00022801"/>
    </source>
</evidence>
<keyword evidence="1 6" id="KW-0645">Protease</keyword>
<feature type="transmembrane region" description="Helical" evidence="7">
    <location>
        <begin position="6"/>
        <end position="25"/>
    </location>
</feature>
<keyword evidence="2" id="KW-0479">Metal-binding</keyword>
<keyword evidence="7" id="KW-0472">Membrane</keyword>
<organism evidence="9 11">
    <name type="scientific">Streptomyces griseochromogenes</name>
    <dbReference type="NCBI Taxonomy" id="68214"/>
    <lineage>
        <taxon>Bacteria</taxon>
        <taxon>Bacillati</taxon>
        <taxon>Actinomycetota</taxon>
        <taxon>Actinomycetes</taxon>
        <taxon>Kitasatosporales</taxon>
        <taxon>Streptomycetaceae</taxon>
        <taxon>Streptomyces</taxon>
    </lineage>
</organism>
<evidence type="ECO:0000259" key="8">
    <source>
        <dbReference type="Pfam" id="PF01435"/>
    </source>
</evidence>
<evidence type="ECO:0000313" key="10">
    <source>
        <dbReference type="EMBL" id="MBP2052891.1"/>
    </source>
</evidence>
<accession>A0A1B1APJ3</accession>
<dbReference type="Proteomes" id="UP000092659">
    <property type="component" value="Chromosome"/>
</dbReference>
<dbReference type="PANTHER" id="PTHR34978">
    <property type="entry name" value="POSSIBLE SENSOR-TRANSDUCER PROTEIN BLAR"/>
    <property type="match status" value="1"/>
</dbReference>
<reference evidence="10 12" key="2">
    <citation type="submission" date="2021-03" db="EMBL/GenBank/DDBJ databases">
        <title>Genomic Encyclopedia of Type Strains, Phase IV (KMG-IV): sequencing the most valuable type-strain genomes for metagenomic binning, comparative biology and taxonomic classification.</title>
        <authorList>
            <person name="Goeker M."/>
        </authorList>
    </citation>
    <scope>NUCLEOTIDE SEQUENCE [LARGE SCALE GENOMIC DNA]</scope>
    <source>
        <strain evidence="10 12">DSM 40499</strain>
    </source>
</reference>
<comment type="cofactor">
    <cofactor evidence="6">
        <name>Zn(2+)</name>
        <dbReference type="ChEBI" id="CHEBI:29105"/>
    </cofactor>
    <text evidence="6">Binds 1 zinc ion per subunit.</text>
</comment>
<dbReference type="CDD" id="cd07326">
    <property type="entry name" value="M56_BlaR1_MecR1_like"/>
    <property type="match status" value="1"/>
</dbReference>
<dbReference type="RefSeq" id="WP_067299429.1">
    <property type="nucleotide sequence ID" value="NZ_CP016279.1"/>
</dbReference>
<dbReference type="AlphaFoldDB" id="A0A1B1APJ3"/>